<dbReference type="InterPro" id="IPR011021">
    <property type="entry name" value="Arrestin-like_N"/>
</dbReference>
<reference evidence="3" key="1">
    <citation type="journal article" date="2022" name="IScience">
        <title>Evolution of zygomycete secretomes and the origins of terrestrial fungal ecologies.</title>
        <authorList>
            <person name="Chang Y."/>
            <person name="Wang Y."/>
            <person name="Mondo S."/>
            <person name="Ahrendt S."/>
            <person name="Andreopoulos W."/>
            <person name="Barry K."/>
            <person name="Beard J."/>
            <person name="Benny G.L."/>
            <person name="Blankenship S."/>
            <person name="Bonito G."/>
            <person name="Cuomo C."/>
            <person name="Desiro A."/>
            <person name="Gervers K.A."/>
            <person name="Hundley H."/>
            <person name="Kuo A."/>
            <person name="LaButti K."/>
            <person name="Lang B.F."/>
            <person name="Lipzen A."/>
            <person name="O'Donnell K."/>
            <person name="Pangilinan J."/>
            <person name="Reynolds N."/>
            <person name="Sandor L."/>
            <person name="Smith M.E."/>
            <person name="Tsang A."/>
            <person name="Grigoriev I.V."/>
            <person name="Stajich J.E."/>
            <person name="Spatafora J.W."/>
        </authorList>
    </citation>
    <scope>NUCLEOTIDE SEQUENCE</scope>
    <source>
        <strain evidence="3">RSA 2281</strain>
    </source>
</reference>
<feature type="region of interest" description="Disordered" evidence="1">
    <location>
        <begin position="375"/>
        <end position="414"/>
    </location>
</feature>
<feature type="region of interest" description="Disordered" evidence="1">
    <location>
        <begin position="752"/>
        <end position="785"/>
    </location>
</feature>
<feature type="region of interest" description="Disordered" evidence="1">
    <location>
        <begin position="630"/>
        <end position="713"/>
    </location>
</feature>
<gene>
    <name evidence="3" type="ORF">BDA99DRAFT_541039</name>
</gene>
<feature type="compositionally biased region" description="Pro residues" evidence="1">
    <location>
        <begin position="844"/>
        <end position="866"/>
    </location>
</feature>
<dbReference type="Gene3D" id="2.60.40.640">
    <property type="match status" value="1"/>
</dbReference>
<sequence>MKDNFEHVEIEPEHCYIDFIGPPKPDGMSRALKGNVKLTLSKAVKIRSIHIKFKGYGRICLKNSGGTVLDVETNLLPKIKAPLLVDNKKTFQLPAGDHSIPWELDIPNVYPRSLMIKRASIHYKVELAISLGIGKKAITAEYPIVILRHLLPCKELSPLVGSRMYRHTVPGKFHYEIDCPRIVCLEQGSMPVSVKYLCIANQKPVVSVRTQLLQVEFYRCETIPKSDANLEIMGKDVQSNVFGQRYADAMRSNPKCVKFTRRKGSAFTHSVEDNTVSAWKQPVVLRHELDELLTNGIESPIVTVYHQLEILFQFGQKYDVIRAKVPVIVTSLPYIKDSNNEPVSPINGPPQLMQSLGHDQETIPKYRMETLPHFAPTRVTVDGQHSSNKNNSKGYRRTSTATSSDDTSSTSSIAPDIARERSIFMGVRERALSMSIGNSKPTIIAPPSRAGPGLQLSVAASSINLSTPYQPQDPQQNATASNDSKNDHPPASPSLSLSAFGEPKTIRRSASATNLSMSSRSQIHSPMHSPISSAHDQQQQQQLLQQQMMQMQPPQRPRRSPMRRPIPNLAVNTDLANSWVYRGPMSDDILSVASSRHGSVASSEALPVVDRNFLRSKAVWMNRFETNSNQHYQHQQQLQQHPRYHQQMSYHNPPSSGTSSISLSRAAPSSGIINGRSNHNAVPTSSSTQRPGGRQQQQPGAPPLAPLPPPPVPAFARVVDPWLQVLNQEYENDSDEDGLYGDDEMSVSTMDATSLSSVTTGSGPDDQSLLSRPPSPIYSPAPGLPGAIALRPQQASPVSLVEESFACSPHSVSANSVPYTVASSNVLSPRTSYALYRQRLTRAPPLPPPAIPLPEEPPTIATPPLPVSSTAASTSNHHHTSSQGENYSVDVHNHYLRAELPPLPPSEDDEEHEYDEEEDVLERTGSRYFDDSDEEVNAAIHNHPPPPLPTAAVCTCPQHGHVMLVPPPHHSQPQTVKKEQQPEPETPPQLPRLSLGSTFSASLNLN</sequence>
<feature type="compositionally biased region" description="Polar residues" evidence="1">
    <location>
        <begin position="508"/>
        <end position="536"/>
    </location>
</feature>
<feature type="compositionally biased region" description="Polar residues" evidence="1">
    <location>
        <begin position="383"/>
        <end position="393"/>
    </location>
</feature>
<reference evidence="3" key="2">
    <citation type="submission" date="2023-02" db="EMBL/GenBank/DDBJ databases">
        <authorList>
            <consortium name="DOE Joint Genome Institute"/>
            <person name="Mondo S.J."/>
            <person name="Chang Y."/>
            <person name="Wang Y."/>
            <person name="Ahrendt S."/>
            <person name="Andreopoulos W."/>
            <person name="Barry K."/>
            <person name="Beard J."/>
            <person name="Benny G.L."/>
            <person name="Blankenship S."/>
            <person name="Bonito G."/>
            <person name="Cuomo C."/>
            <person name="Desiro A."/>
            <person name="Gervers K.A."/>
            <person name="Hundley H."/>
            <person name="Kuo A."/>
            <person name="LaButti K."/>
            <person name="Lang B.F."/>
            <person name="Lipzen A."/>
            <person name="O'Donnell K."/>
            <person name="Pangilinan J."/>
            <person name="Reynolds N."/>
            <person name="Sandor L."/>
            <person name="Smith M.W."/>
            <person name="Tsang A."/>
            <person name="Grigoriev I.V."/>
            <person name="Stajich J.E."/>
            <person name="Spatafora J.W."/>
        </authorList>
    </citation>
    <scope>NUCLEOTIDE SEQUENCE</scope>
    <source>
        <strain evidence="3">RSA 2281</strain>
    </source>
</reference>
<evidence type="ECO:0000256" key="1">
    <source>
        <dbReference type="SAM" id="MobiDB-lite"/>
    </source>
</evidence>
<feature type="region of interest" description="Disordered" evidence="1">
    <location>
        <begin position="898"/>
        <end position="921"/>
    </location>
</feature>
<organism evidence="3 4">
    <name type="scientific">Phascolomyces articulosus</name>
    <dbReference type="NCBI Taxonomy" id="60185"/>
    <lineage>
        <taxon>Eukaryota</taxon>
        <taxon>Fungi</taxon>
        <taxon>Fungi incertae sedis</taxon>
        <taxon>Mucoromycota</taxon>
        <taxon>Mucoromycotina</taxon>
        <taxon>Mucoromycetes</taxon>
        <taxon>Mucorales</taxon>
        <taxon>Lichtheimiaceae</taxon>
        <taxon>Phascolomyces</taxon>
    </lineage>
</organism>
<feature type="compositionally biased region" description="Polar residues" evidence="1">
    <location>
        <begin position="995"/>
        <end position="1006"/>
    </location>
</feature>
<keyword evidence="4" id="KW-1185">Reference proteome</keyword>
<dbReference type="SUPFAM" id="SSF81296">
    <property type="entry name" value="E set domains"/>
    <property type="match status" value="1"/>
</dbReference>
<feature type="region of interest" description="Disordered" evidence="1">
    <location>
        <begin position="963"/>
        <end position="1006"/>
    </location>
</feature>
<feature type="compositionally biased region" description="Polar residues" evidence="1">
    <location>
        <begin position="752"/>
        <end position="762"/>
    </location>
</feature>
<feature type="compositionally biased region" description="Pro residues" evidence="1">
    <location>
        <begin position="773"/>
        <end position="783"/>
    </location>
</feature>
<comment type="caution">
    <text evidence="3">The sequence shown here is derived from an EMBL/GenBank/DDBJ whole genome shotgun (WGS) entry which is preliminary data.</text>
</comment>
<feature type="compositionally biased region" description="Pro residues" evidence="1">
    <location>
        <begin position="700"/>
        <end position="713"/>
    </location>
</feature>
<feature type="compositionally biased region" description="Polar residues" evidence="1">
    <location>
        <begin position="465"/>
        <end position="483"/>
    </location>
</feature>
<feature type="domain" description="Arrestin-like N-terminal" evidence="2">
    <location>
        <begin position="29"/>
        <end position="129"/>
    </location>
</feature>
<feature type="compositionally biased region" description="Low complexity" evidence="1">
    <location>
        <begin position="655"/>
        <end position="670"/>
    </location>
</feature>
<dbReference type="Pfam" id="PF00339">
    <property type="entry name" value="Arrestin_N"/>
    <property type="match status" value="1"/>
</dbReference>
<feature type="compositionally biased region" description="Acidic residues" evidence="1">
    <location>
        <begin position="906"/>
        <end position="920"/>
    </location>
</feature>
<proteinExistence type="predicted"/>
<dbReference type="AlphaFoldDB" id="A0AAD5K2P4"/>
<protein>
    <recommendedName>
        <fullName evidence="2">Arrestin-like N-terminal domain-containing protein</fullName>
    </recommendedName>
</protein>
<dbReference type="EMBL" id="JAIXMP010000028">
    <property type="protein sequence ID" value="KAI9252311.1"/>
    <property type="molecule type" value="Genomic_DNA"/>
</dbReference>
<feature type="compositionally biased region" description="Low complexity" evidence="1">
    <location>
        <begin position="689"/>
        <end position="699"/>
    </location>
</feature>
<dbReference type="Proteomes" id="UP001209540">
    <property type="component" value="Unassembled WGS sequence"/>
</dbReference>
<name>A0AAD5K2P4_9FUNG</name>
<feature type="region of interest" description="Disordered" evidence="1">
    <location>
        <begin position="843"/>
        <end position="885"/>
    </location>
</feature>
<evidence type="ECO:0000259" key="2">
    <source>
        <dbReference type="Pfam" id="PF00339"/>
    </source>
</evidence>
<feature type="compositionally biased region" description="Low complexity" evidence="1">
    <location>
        <begin position="630"/>
        <end position="647"/>
    </location>
</feature>
<dbReference type="InterPro" id="IPR014756">
    <property type="entry name" value="Ig_E-set"/>
</dbReference>
<evidence type="ECO:0000313" key="4">
    <source>
        <dbReference type="Proteomes" id="UP001209540"/>
    </source>
</evidence>
<feature type="compositionally biased region" description="Low complexity" evidence="1">
    <location>
        <begin position="537"/>
        <end position="553"/>
    </location>
</feature>
<feature type="compositionally biased region" description="Low complexity" evidence="1">
    <location>
        <begin position="398"/>
        <end position="412"/>
    </location>
</feature>
<feature type="compositionally biased region" description="Polar residues" evidence="1">
    <location>
        <begin position="671"/>
        <end position="688"/>
    </location>
</feature>
<evidence type="ECO:0000313" key="3">
    <source>
        <dbReference type="EMBL" id="KAI9252311.1"/>
    </source>
</evidence>
<dbReference type="InterPro" id="IPR014752">
    <property type="entry name" value="Arrestin-like_C"/>
</dbReference>
<accession>A0AAD5K2P4</accession>
<feature type="region of interest" description="Disordered" evidence="1">
    <location>
        <begin position="465"/>
        <end position="564"/>
    </location>
</feature>